<evidence type="ECO:0000313" key="2">
    <source>
        <dbReference type="Proteomes" id="UP000824120"/>
    </source>
</evidence>
<sequence>MNGMTYLNTTSNDVILFNVKNEITKVLHMSIHLGDMELSCRKNKKKVRKGMQNSNIEENHA</sequence>
<comment type="caution">
    <text evidence="1">The sequence shown here is derived from an EMBL/GenBank/DDBJ whole genome shotgun (WGS) entry which is preliminary data.</text>
</comment>
<dbReference type="EMBL" id="JACXVP010000012">
    <property type="protein sequence ID" value="KAG5570272.1"/>
    <property type="molecule type" value="Genomic_DNA"/>
</dbReference>
<keyword evidence="2" id="KW-1185">Reference proteome</keyword>
<evidence type="ECO:0000313" key="1">
    <source>
        <dbReference type="EMBL" id="KAG5570272.1"/>
    </source>
</evidence>
<gene>
    <name evidence="1" type="ORF">H5410_060038</name>
</gene>
<reference evidence="1 2" key="1">
    <citation type="submission" date="2020-09" db="EMBL/GenBank/DDBJ databases">
        <title>De no assembly of potato wild relative species, Solanum commersonii.</title>
        <authorList>
            <person name="Cho K."/>
        </authorList>
    </citation>
    <scope>NUCLEOTIDE SEQUENCE [LARGE SCALE GENOMIC DNA]</scope>
    <source>
        <strain evidence="1">LZ3.2</strain>
        <tissue evidence="1">Leaf</tissue>
    </source>
</reference>
<dbReference type="AlphaFoldDB" id="A0A9J5W4T5"/>
<organism evidence="1 2">
    <name type="scientific">Solanum commersonii</name>
    <name type="common">Commerson's wild potato</name>
    <name type="synonym">Commerson's nightshade</name>
    <dbReference type="NCBI Taxonomy" id="4109"/>
    <lineage>
        <taxon>Eukaryota</taxon>
        <taxon>Viridiplantae</taxon>
        <taxon>Streptophyta</taxon>
        <taxon>Embryophyta</taxon>
        <taxon>Tracheophyta</taxon>
        <taxon>Spermatophyta</taxon>
        <taxon>Magnoliopsida</taxon>
        <taxon>eudicotyledons</taxon>
        <taxon>Gunneridae</taxon>
        <taxon>Pentapetalae</taxon>
        <taxon>asterids</taxon>
        <taxon>lamiids</taxon>
        <taxon>Solanales</taxon>
        <taxon>Solanaceae</taxon>
        <taxon>Solanoideae</taxon>
        <taxon>Solaneae</taxon>
        <taxon>Solanum</taxon>
    </lineage>
</organism>
<accession>A0A9J5W4T5</accession>
<proteinExistence type="predicted"/>
<name>A0A9J5W4T5_SOLCO</name>
<dbReference type="Proteomes" id="UP000824120">
    <property type="component" value="Chromosome 12"/>
</dbReference>
<protein>
    <submittedName>
        <fullName evidence="1">Uncharacterized protein</fullName>
    </submittedName>
</protein>